<comment type="catalytic activity">
    <reaction evidence="1">
        <text>S-ubiquitinyl-[E2 ubiquitin-conjugating enzyme]-L-cysteine + [acceptor protein]-L-lysine = [E2 ubiquitin-conjugating enzyme]-L-cysteine + N(6)-ubiquitinyl-[acceptor protein]-L-lysine.</text>
        <dbReference type="EC" id="2.3.2.27"/>
    </reaction>
</comment>
<dbReference type="SMART" id="SM00184">
    <property type="entry name" value="RING"/>
    <property type="match status" value="1"/>
</dbReference>
<evidence type="ECO:0000313" key="9">
    <source>
        <dbReference type="Proteomes" id="UP001152523"/>
    </source>
</evidence>
<organism evidence="8 9">
    <name type="scientific">Cuscuta epithymum</name>
    <dbReference type="NCBI Taxonomy" id="186058"/>
    <lineage>
        <taxon>Eukaryota</taxon>
        <taxon>Viridiplantae</taxon>
        <taxon>Streptophyta</taxon>
        <taxon>Embryophyta</taxon>
        <taxon>Tracheophyta</taxon>
        <taxon>Spermatophyta</taxon>
        <taxon>Magnoliopsida</taxon>
        <taxon>eudicotyledons</taxon>
        <taxon>Gunneridae</taxon>
        <taxon>Pentapetalae</taxon>
        <taxon>asterids</taxon>
        <taxon>lamiids</taxon>
        <taxon>Solanales</taxon>
        <taxon>Convolvulaceae</taxon>
        <taxon>Cuscuteae</taxon>
        <taxon>Cuscuta</taxon>
        <taxon>Cuscuta subgen. Cuscuta</taxon>
    </lineage>
</organism>
<dbReference type="GO" id="GO:0016567">
    <property type="term" value="P:protein ubiquitination"/>
    <property type="evidence" value="ECO:0007669"/>
    <property type="project" value="TreeGrafter"/>
</dbReference>
<keyword evidence="9" id="KW-1185">Reference proteome</keyword>
<dbReference type="AlphaFoldDB" id="A0AAV0FGX8"/>
<dbReference type="Pfam" id="PF13639">
    <property type="entry name" value="zf-RING_2"/>
    <property type="match status" value="1"/>
</dbReference>
<accession>A0AAV0FGX8</accession>
<reference evidence="8" key="1">
    <citation type="submission" date="2022-07" db="EMBL/GenBank/DDBJ databases">
        <authorList>
            <person name="Macas J."/>
            <person name="Novak P."/>
            <person name="Neumann P."/>
        </authorList>
    </citation>
    <scope>NUCLEOTIDE SEQUENCE</scope>
</reference>
<evidence type="ECO:0000256" key="6">
    <source>
        <dbReference type="PROSITE-ProRule" id="PRU00175"/>
    </source>
</evidence>
<sequence>MEEHLYSTTFTLEHDAASTVTCGDEDSMSHRHVHFTYEIVGLESFEDSHTMCVFSDLVHAPEEHRHDFFREELSSTYLWPIEDEAIINSIADAVIARVAQPGPSFRVDIRTTAYDEDDAGALPDHAAEAEAVYLAPEVIQLSLKRKRVDECGGGEVACAICLDGVPSGAEVPVMPCNHSSFHMDCLLTWLRRNLSCPLCRRKISVCDS</sequence>
<dbReference type="InterPro" id="IPR001841">
    <property type="entry name" value="Znf_RING"/>
</dbReference>
<dbReference type="Proteomes" id="UP001152523">
    <property type="component" value="Unassembled WGS sequence"/>
</dbReference>
<keyword evidence="3" id="KW-0479">Metal-binding</keyword>
<comment type="caution">
    <text evidence="8">The sequence shown here is derived from an EMBL/GenBank/DDBJ whole genome shotgun (WGS) entry which is preliminary data.</text>
</comment>
<gene>
    <name evidence="8" type="ORF">CEPIT_LOCUS34118</name>
</gene>
<dbReference type="EMBL" id="CAMAPF010000984">
    <property type="protein sequence ID" value="CAH9134921.1"/>
    <property type="molecule type" value="Genomic_DNA"/>
</dbReference>
<keyword evidence="5" id="KW-0862">Zinc</keyword>
<dbReference type="PROSITE" id="PS50089">
    <property type="entry name" value="ZF_RING_2"/>
    <property type="match status" value="1"/>
</dbReference>
<dbReference type="SMART" id="SM01197">
    <property type="entry name" value="FANCL_C"/>
    <property type="match status" value="1"/>
</dbReference>
<feature type="domain" description="RING-type" evidence="7">
    <location>
        <begin position="158"/>
        <end position="200"/>
    </location>
</feature>
<evidence type="ECO:0000313" key="8">
    <source>
        <dbReference type="EMBL" id="CAH9134921.1"/>
    </source>
</evidence>
<name>A0AAV0FGX8_9ASTE</name>
<dbReference type="GO" id="GO:0005737">
    <property type="term" value="C:cytoplasm"/>
    <property type="evidence" value="ECO:0007669"/>
    <property type="project" value="TreeGrafter"/>
</dbReference>
<evidence type="ECO:0000256" key="2">
    <source>
        <dbReference type="ARBA" id="ARBA00012483"/>
    </source>
</evidence>
<dbReference type="EC" id="2.3.2.27" evidence="2"/>
<keyword evidence="4 6" id="KW-0863">Zinc-finger</keyword>
<proteinExistence type="predicted"/>
<dbReference type="Gene3D" id="3.30.40.10">
    <property type="entry name" value="Zinc/RING finger domain, C3HC4 (zinc finger)"/>
    <property type="match status" value="1"/>
</dbReference>
<dbReference type="SUPFAM" id="SSF57850">
    <property type="entry name" value="RING/U-box"/>
    <property type="match status" value="1"/>
</dbReference>
<dbReference type="InterPro" id="IPR013083">
    <property type="entry name" value="Znf_RING/FYVE/PHD"/>
</dbReference>
<protein>
    <recommendedName>
        <fullName evidence="2">RING-type E3 ubiquitin transferase</fullName>
        <ecNumber evidence="2">2.3.2.27</ecNumber>
    </recommendedName>
</protein>
<dbReference type="GO" id="GO:0008270">
    <property type="term" value="F:zinc ion binding"/>
    <property type="evidence" value="ECO:0007669"/>
    <property type="project" value="UniProtKB-KW"/>
</dbReference>
<evidence type="ECO:0000256" key="1">
    <source>
        <dbReference type="ARBA" id="ARBA00000900"/>
    </source>
</evidence>
<evidence type="ECO:0000259" key="7">
    <source>
        <dbReference type="PROSITE" id="PS50089"/>
    </source>
</evidence>
<dbReference type="PANTHER" id="PTHR15710:SF243">
    <property type="entry name" value="E3 UBIQUITIN-PROTEIN LIGASE PRAJA-2 ISOFORM X1"/>
    <property type="match status" value="1"/>
</dbReference>
<evidence type="ECO:0000256" key="5">
    <source>
        <dbReference type="ARBA" id="ARBA00022833"/>
    </source>
</evidence>
<dbReference type="PANTHER" id="PTHR15710">
    <property type="entry name" value="E3 UBIQUITIN-PROTEIN LIGASE PRAJA"/>
    <property type="match status" value="1"/>
</dbReference>
<dbReference type="GO" id="GO:0061630">
    <property type="term" value="F:ubiquitin protein ligase activity"/>
    <property type="evidence" value="ECO:0007669"/>
    <property type="project" value="UniProtKB-EC"/>
</dbReference>
<evidence type="ECO:0000256" key="4">
    <source>
        <dbReference type="ARBA" id="ARBA00022771"/>
    </source>
</evidence>
<evidence type="ECO:0000256" key="3">
    <source>
        <dbReference type="ARBA" id="ARBA00022723"/>
    </source>
</evidence>